<dbReference type="Proteomes" id="UP000294360">
    <property type="component" value="Plasmid 2"/>
</dbReference>
<geneLocation type="plasmid" evidence="1 2">
    <name>2</name>
</geneLocation>
<protein>
    <submittedName>
        <fullName evidence="1">4,5-dihydroxyphthalate decarboxylase</fullName>
        <ecNumber evidence="1">4.1.1.55</ecNumber>
    </submittedName>
</protein>
<accession>A0A4U8Z721</accession>
<dbReference type="RefSeq" id="WP_341263905.1">
    <property type="nucleotide sequence ID" value="NZ_CP139088.1"/>
</dbReference>
<keyword evidence="1" id="KW-0456">Lyase</keyword>
<evidence type="ECO:0000313" key="2">
    <source>
        <dbReference type="Proteomes" id="UP000294360"/>
    </source>
</evidence>
<dbReference type="KEGG" id="mtun:MTUNDRAET4_0231.1"/>
<name>A0A4U8Z721_METTU</name>
<proteinExistence type="predicted"/>
<dbReference type="SUPFAM" id="SSF53850">
    <property type="entry name" value="Periplasmic binding protein-like II"/>
    <property type="match status" value="1"/>
</dbReference>
<reference evidence="1 2" key="1">
    <citation type="submission" date="2019-03" db="EMBL/GenBank/DDBJ databases">
        <authorList>
            <person name="Kox A.R. M."/>
        </authorList>
    </citation>
    <scope>NUCLEOTIDE SEQUENCE [LARGE SCALE GENOMIC DNA]</scope>
    <source>
        <strain evidence="1">MTUNDRAET4 annotated genome</strain>
        <plasmid evidence="2">2</plasmid>
    </source>
</reference>
<organism evidence="1 2">
    <name type="scientific">Methylocella tundrae</name>
    <dbReference type="NCBI Taxonomy" id="227605"/>
    <lineage>
        <taxon>Bacteria</taxon>
        <taxon>Pseudomonadati</taxon>
        <taxon>Pseudomonadota</taxon>
        <taxon>Alphaproteobacteria</taxon>
        <taxon>Hyphomicrobiales</taxon>
        <taxon>Beijerinckiaceae</taxon>
        <taxon>Methylocella</taxon>
    </lineage>
</organism>
<sequence>MQLSISVAIGDYDRTRDLLSGRVPIDGAAPTYLALEPEEIFYRSFKLQEFDVCELSLSSYVLQLASGAASYVALPIFLSRAFRHNGIYIRKSSGIKTAEDLKGRRVGCPEYQLTACVWIRGLLEEQFGVHWSEIEWVRGGIEQPGRAEKLAFQMPSDVRMTDAPADKSLSELLVEGSIDAMIAPRRPSVYSQGNPDIAWLFQDPLQGGQDYFKLTNAFPIMHVLGVRKALVERHPWLASSLVKAFGIAKDNATARLNDTAAPKVTLPFLEEYIKRAQEIFGQDFWPYGVAANRQTLEKFLDYHHRQGLSPKRASIEDLFHPASVESFKI</sequence>
<dbReference type="EMBL" id="LR536451">
    <property type="protein sequence ID" value="VFU16579.1"/>
    <property type="molecule type" value="Genomic_DNA"/>
</dbReference>
<gene>
    <name evidence="1" type="primary">phtD</name>
    <name evidence="1" type="ORF">MTUNDRAET4_0231</name>
</gene>
<dbReference type="EC" id="4.1.1.55" evidence="1"/>
<dbReference type="Gene3D" id="3.40.190.10">
    <property type="entry name" value="Periplasmic binding protein-like II"/>
    <property type="match status" value="1"/>
</dbReference>
<keyword evidence="1" id="KW-0614">Plasmid</keyword>
<evidence type="ECO:0000313" key="1">
    <source>
        <dbReference type="EMBL" id="VFU16579.1"/>
    </source>
</evidence>
<dbReference type="GO" id="GO:0018796">
    <property type="term" value="F:4,5-dihydroxyphthalate decarboxylase activity"/>
    <property type="evidence" value="ECO:0007669"/>
    <property type="project" value="UniProtKB-EC"/>
</dbReference>
<dbReference type="AlphaFoldDB" id="A0A4U8Z721"/>